<dbReference type="AlphaFoldDB" id="A0A7Y3ZW26"/>
<feature type="domain" description="Solute-binding protein family 3/N-terminal" evidence="2">
    <location>
        <begin position="59"/>
        <end position="280"/>
    </location>
</feature>
<sequence>MFTLDTMLIVQIWPILDNRTFTSPLTILCIMLRTLFVTALVLLSFVSRAGLPLYDPWGELKFMTEEYPPLNFIDANGNLTGLSVEVLLGTAKHAKSGLSREDILVLPWARAYKATLKRKGRVLFATSRKPERESLFLWVGPISEGTPSFMIARKTSNINIISSKDLMKYRIGVIRGDSLEKRVEKLKIPSENIIRSHDPELLAQQLIKGRIDLWATNWTGAKTLLEELNVSTTLIEPVYKFKFNDNYFAVNKTTPIEVVNKMQAALDAFKKTPEYKLLVEKFK</sequence>
<dbReference type="SMART" id="SM00062">
    <property type="entry name" value="PBPb"/>
    <property type="match status" value="1"/>
</dbReference>
<dbReference type="Proteomes" id="UP000565719">
    <property type="component" value="Unassembled WGS sequence"/>
</dbReference>
<evidence type="ECO:0000313" key="4">
    <source>
        <dbReference type="Proteomes" id="UP000565719"/>
    </source>
</evidence>
<dbReference type="SUPFAM" id="SSF53850">
    <property type="entry name" value="Periplasmic binding protein-like II"/>
    <property type="match status" value="1"/>
</dbReference>
<keyword evidence="1" id="KW-0472">Membrane</keyword>
<dbReference type="PANTHER" id="PTHR38834:SF3">
    <property type="entry name" value="SOLUTE-BINDING PROTEIN FAMILY 3_N-TERMINAL DOMAIN-CONTAINING PROTEIN"/>
    <property type="match status" value="1"/>
</dbReference>
<dbReference type="Gene3D" id="3.40.190.10">
    <property type="entry name" value="Periplasmic binding protein-like II"/>
    <property type="match status" value="2"/>
</dbReference>
<feature type="transmembrane region" description="Helical" evidence="1">
    <location>
        <begin position="25"/>
        <end position="46"/>
    </location>
</feature>
<dbReference type="InterPro" id="IPR001638">
    <property type="entry name" value="Solute-binding_3/MltF_N"/>
</dbReference>
<comment type="caution">
    <text evidence="3">The sequence shown here is derived from an EMBL/GenBank/DDBJ whole genome shotgun (WGS) entry which is preliminary data.</text>
</comment>
<dbReference type="EMBL" id="VTXC01000003">
    <property type="protein sequence ID" value="NOH69987.1"/>
    <property type="molecule type" value="Genomic_DNA"/>
</dbReference>
<keyword evidence="1" id="KW-0812">Transmembrane</keyword>
<reference evidence="3 4" key="1">
    <citation type="submission" date="2019-09" db="EMBL/GenBank/DDBJ databases">
        <title>Draft genome sequencing and comparative genomics of hatchery-associated Vibrios.</title>
        <authorList>
            <person name="Kehlet-Delgado H."/>
            <person name="Mueller R.S."/>
        </authorList>
    </citation>
    <scope>NUCLEOTIDE SEQUENCE [LARGE SCALE GENOMIC DNA]</scope>
    <source>
        <strain evidence="3 4">99-46-Y</strain>
    </source>
</reference>
<proteinExistence type="predicted"/>
<accession>A0A7Y3ZW26</accession>
<evidence type="ECO:0000259" key="2">
    <source>
        <dbReference type="SMART" id="SM00062"/>
    </source>
</evidence>
<name>A0A7Y3ZW26_9VIBR</name>
<organism evidence="3 4">
    <name type="scientific">Vibrio pectenicida</name>
    <dbReference type="NCBI Taxonomy" id="62763"/>
    <lineage>
        <taxon>Bacteria</taxon>
        <taxon>Pseudomonadati</taxon>
        <taxon>Pseudomonadota</taxon>
        <taxon>Gammaproteobacteria</taxon>
        <taxon>Vibrionales</taxon>
        <taxon>Vibrionaceae</taxon>
        <taxon>Vibrio</taxon>
    </lineage>
</organism>
<gene>
    <name evidence="3" type="ORF">F0225_01350</name>
</gene>
<protein>
    <submittedName>
        <fullName evidence="3">Amino acid ABC transporter substrate-binding protein</fullName>
    </submittedName>
</protein>
<keyword evidence="1" id="KW-1133">Transmembrane helix</keyword>
<evidence type="ECO:0000313" key="3">
    <source>
        <dbReference type="EMBL" id="NOH69987.1"/>
    </source>
</evidence>
<evidence type="ECO:0000256" key="1">
    <source>
        <dbReference type="SAM" id="Phobius"/>
    </source>
</evidence>
<dbReference type="PANTHER" id="PTHR38834">
    <property type="entry name" value="PERIPLASMIC SUBSTRATE BINDING PROTEIN FAMILY 3"/>
    <property type="match status" value="1"/>
</dbReference>
<dbReference type="Pfam" id="PF00497">
    <property type="entry name" value="SBP_bac_3"/>
    <property type="match status" value="1"/>
</dbReference>